<evidence type="ECO:0000259" key="2">
    <source>
        <dbReference type="Pfam" id="PF02698"/>
    </source>
</evidence>
<keyword evidence="1" id="KW-1133">Transmembrane helix</keyword>
<keyword evidence="4" id="KW-1185">Reference proteome</keyword>
<dbReference type="Gene3D" id="3.40.50.620">
    <property type="entry name" value="HUPs"/>
    <property type="match status" value="1"/>
</dbReference>
<protein>
    <submittedName>
        <fullName evidence="3">YdcF family protein</fullName>
    </submittedName>
</protein>
<dbReference type="CDD" id="cd06259">
    <property type="entry name" value="YdcF-like"/>
    <property type="match status" value="1"/>
</dbReference>
<comment type="caution">
    <text evidence="3">The sequence shown here is derived from an EMBL/GenBank/DDBJ whole genome shotgun (WGS) entry which is preliminary data.</text>
</comment>
<gene>
    <name evidence="3" type="ORF">NOF55_00595</name>
</gene>
<dbReference type="EMBL" id="JANFPI010000001">
    <property type="protein sequence ID" value="MCX8995603.1"/>
    <property type="molecule type" value="Genomic_DNA"/>
</dbReference>
<sequence length="263" mass="28493">MFHLSKIFWLLAQPLSLAFLLIAAGLLAIAIGWRRAGMGFHGVAVLLLFVTLYTSTGSYLLHILEERFPRPLAEPHDLSCMIVLGGGFDLDVTTARGTVELNQAGDRLVEALRLALKHPQARIVISGGDGSLSGPKEGDAAAAERFYPAFGIGADRLVLEGTSRTTFENVTHSKAILDEAGLRDCLLITSAFHMPRSIGLFRRQGIEVVAWPTDYRTGGGIGRPSIDFTQPSLNTQLMSTAIREWIGLAAYRLAGRTDAFFPG</sequence>
<feature type="domain" description="DUF218" evidence="2">
    <location>
        <begin position="81"/>
        <end position="247"/>
    </location>
</feature>
<dbReference type="Proteomes" id="UP001208771">
    <property type="component" value="Unassembled WGS sequence"/>
</dbReference>
<keyword evidence="1" id="KW-0812">Transmembrane</keyword>
<evidence type="ECO:0000256" key="1">
    <source>
        <dbReference type="SAM" id="Phobius"/>
    </source>
</evidence>
<dbReference type="GO" id="GO:0043164">
    <property type="term" value="P:Gram-negative-bacterium-type cell wall biogenesis"/>
    <property type="evidence" value="ECO:0007669"/>
    <property type="project" value="TreeGrafter"/>
</dbReference>
<keyword evidence="1" id="KW-0472">Membrane</keyword>
<proteinExistence type="predicted"/>
<dbReference type="AlphaFoldDB" id="A0AAE3STE4"/>
<dbReference type="PANTHER" id="PTHR30336">
    <property type="entry name" value="INNER MEMBRANE PROTEIN, PROBABLE PERMEASE"/>
    <property type="match status" value="1"/>
</dbReference>
<dbReference type="RefSeq" id="WP_306409378.1">
    <property type="nucleotide sequence ID" value="NZ_JANFPI010000001.1"/>
</dbReference>
<dbReference type="GO" id="GO:0005886">
    <property type="term" value="C:plasma membrane"/>
    <property type="evidence" value="ECO:0007669"/>
    <property type="project" value="TreeGrafter"/>
</dbReference>
<reference evidence="3" key="1">
    <citation type="submission" date="2022-07" db="EMBL/GenBank/DDBJ databases">
        <title>Ectorhizobium quercum gen.nov., sp. nov.</title>
        <authorList>
            <person name="Ma T."/>
            <person name="Li Y."/>
        </authorList>
    </citation>
    <scope>NUCLEOTIDE SEQUENCE</scope>
    <source>
        <strain evidence="3">BDR2-2</strain>
    </source>
</reference>
<name>A0AAE3STE4_9HYPH</name>
<feature type="transmembrane region" description="Helical" evidence="1">
    <location>
        <begin position="39"/>
        <end position="61"/>
    </location>
</feature>
<dbReference type="GO" id="GO:0000270">
    <property type="term" value="P:peptidoglycan metabolic process"/>
    <property type="evidence" value="ECO:0007669"/>
    <property type="project" value="TreeGrafter"/>
</dbReference>
<dbReference type="Pfam" id="PF02698">
    <property type="entry name" value="DUF218"/>
    <property type="match status" value="1"/>
</dbReference>
<evidence type="ECO:0000313" key="3">
    <source>
        <dbReference type="EMBL" id="MCX8995603.1"/>
    </source>
</evidence>
<dbReference type="InterPro" id="IPR014729">
    <property type="entry name" value="Rossmann-like_a/b/a_fold"/>
</dbReference>
<organism evidence="3 4">
    <name type="scientific">Ectorhizobium quercum</name>
    <dbReference type="NCBI Taxonomy" id="2965071"/>
    <lineage>
        <taxon>Bacteria</taxon>
        <taxon>Pseudomonadati</taxon>
        <taxon>Pseudomonadota</taxon>
        <taxon>Alphaproteobacteria</taxon>
        <taxon>Hyphomicrobiales</taxon>
        <taxon>Rhizobiaceae</taxon>
        <taxon>Ectorhizobium</taxon>
    </lineage>
</organism>
<dbReference type="InterPro" id="IPR003848">
    <property type="entry name" value="DUF218"/>
</dbReference>
<feature type="transmembrane region" description="Helical" evidence="1">
    <location>
        <begin position="7"/>
        <end position="33"/>
    </location>
</feature>
<dbReference type="PANTHER" id="PTHR30336:SF4">
    <property type="entry name" value="ENVELOPE BIOGENESIS FACTOR ELYC"/>
    <property type="match status" value="1"/>
</dbReference>
<dbReference type="InterPro" id="IPR051599">
    <property type="entry name" value="Cell_Envelope_Assoc"/>
</dbReference>
<accession>A0AAE3STE4</accession>
<evidence type="ECO:0000313" key="4">
    <source>
        <dbReference type="Proteomes" id="UP001208771"/>
    </source>
</evidence>